<dbReference type="AlphaFoldDB" id="A0A4J1PSX8"/>
<sequence length="247" mass="29446">MNKQELIEKYKKLEGVWNAEGAELARQIFLQDLEQLDKPKPVKVPQCVAEYIEFKKKNNFHVYGAMRVIEDHYDKKVPEWFYENNIEKFCLAWLDGYEVEKEKRYFVKIKGNIKENMLVYGELLKRYFFTKSFSLDDVIYSHTRKELEDANFGWVFDCPGIEIEEVEYDTNGEMPISKNLDDFWNCYKKNRKTEEKQDEYKNEFGRKGSTCNGTTAESCLEEAYEVIKDRKGKMIDGVFVKEEYYGE</sequence>
<evidence type="ECO:0000313" key="1">
    <source>
        <dbReference type="EMBL" id="VNO87350.1"/>
    </source>
</evidence>
<protein>
    <submittedName>
        <fullName evidence="1">Phage protein</fullName>
    </submittedName>
</protein>
<dbReference type="Pfam" id="PF07852">
    <property type="entry name" value="DUF1642"/>
    <property type="match status" value="1"/>
</dbReference>
<reference evidence="1" key="1">
    <citation type="submission" date="2019-04" db="EMBL/GenBank/DDBJ databases">
        <authorList>
            <consortium name="Pathogen Informatics"/>
        </authorList>
    </citation>
    <scope>NUCLEOTIDE SEQUENCE</scope>
    <source>
        <strain evidence="1">GPSC17</strain>
    </source>
</reference>
<gene>
    <name evidence="1" type="ORF">SAMEA3208855_01961</name>
</gene>
<name>A0A4J1PSX8_STREE</name>
<accession>A0A4J1PSX8</accession>
<dbReference type="EMBL" id="CAATFA010000020">
    <property type="protein sequence ID" value="VNO87350.1"/>
    <property type="molecule type" value="Genomic_DNA"/>
</dbReference>
<organism evidence="1">
    <name type="scientific">Streptococcus pneumoniae</name>
    <dbReference type="NCBI Taxonomy" id="1313"/>
    <lineage>
        <taxon>Bacteria</taxon>
        <taxon>Bacillati</taxon>
        <taxon>Bacillota</taxon>
        <taxon>Bacilli</taxon>
        <taxon>Lactobacillales</taxon>
        <taxon>Streptococcaceae</taxon>
        <taxon>Streptococcus</taxon>
    </lineage>
</organism>
<dbReference type="InterPro" id="IPR012865">
    <property type="entry name" value="DUF1642"/>
</dbReference>
<proteinExistence type="predicted"/>